<dbReference type="GeneID" id="38120193"/>
<dbReference type="Proteomes" id="UP000256690">
    <property type="component" value="Unassembled WGS sequence"/>
</dbReference>
<gene>
    <name evidence="1" type="ORF">DSM5745_09823</name>
</gene>
<evidence type="ECO:0000313" key="2">
    <source>
        <dbReference type="Proteomes" id="UP000256690"/>
    </source>
</evidence>
<comment type="caution">
    <text evidence="1">The sequence shown here is derived from an EMBL/GenBank/DDBJ whole genome shotgun (WGS) entry which is preliminary data.</text>
</comment>
<proteinExistence type="predicted"/>
<organism evidence="1 2">
    <name type="scientific">Aspergillus mulundensis</name>
    <dbReference type="NCBI Taxonomy" id="1810919"/>
    <lineage>
        <taxon>Eukaryota</taxon>
        <taxon>Fungi</taxon>
        <taxon>Dikarya</taxon>
        <taxon>Ascomycota</taxon>
        <taxon>Pezizomycotina</taxon>
        <taxon>Eurotiomycetes</taxon>
        <taxon>Eurotiomycetidae</taxon>
        <taxon>Eurotiales</taxon>
        <taxon>Aspergillaceae</taxon>
        <taxon>Aspergillus</taxon>
        <taxon>Aspergillus subgen. Nidulantes</taxon>
    </lineage>
</organism>
<evidence type="ECO:0000313" key="1">
    <source>
        <dbReference type="EMBL" id="RDW64412.1"/>
    </source>
</evidence>
<dbReference type="AlphaFoldDB" id="A0A3D8QRJ2"/>
<reference evidence="1 2" key="1">
    <citation type="journal article" date="2018" name="IMA Fungus">
        <title>IMA Genome-F 9: Draft genome sequence of Annulohypoxylon stygium, Aspergillus mulundensis, Berkeleyomyces basicola (syn. Thielaviopsis basicola), Ceratocystis smalleyi, two Cercospora beticola strains, Coleophoma cylindrospora, Fusarium fracticaudum, Phialophora cf. hyalina, and Morchella septimelata.</title>
        <authorList>
            <person name="Wingfield B.D."/>
            <person name="Bills G.F."/>
            <person name="Dong Y."/>
            <person name="Huang W."/>
            <person name="Nel W.J."/>
            <person name="Swalarsk-Parry B.S."/>
            <person name="Vaghefi N."/>
            <person name="Wilken P.M."/>
            <person name="An Z."/>
            <person name="de Beer Z.W."/>
            <person name="De Vos L."/>
            <person name="Chen L."/>
            <person name="Duong T.A."/>
            <person name="Gao Y."/>
            <person name="Hammerbacher A."/>
            <person name="Kikkert J.R."/>
            <person name="Li Y."/>
            <person name="Li H."/>
            <person name="Li K."/>
            <person name="Li Q."/>
            <person name="Liu X."/>
            <person name="Ma X."/>
            <person name="Naidoo K."/>
            <person name="Pethybridge S.J."/>
            <person name="Sun J."/>
            <person name="Steenkamp E.T."/>
            <person name="van der Nest M.A."/>
            <person name="van Wyk S."/>
            <person name="Wingfield M.J."/>
            <person name="Xiong C."/>
            <person name="Yue Q."/>
            <person name="Zhang X."/>
        </authorList>
    </citation>
    <scope>NUCLEOTIDE SEQUENCE [LARGE SCALE GENOMIC DNA]</scope>
    <source>
        <strain evidence="1 2">DSM 5745</strain>
    </source>
</reference>
<keyword evidence="2" id="KW-1185">Reference proteome</keyword>
<protein>
    <submittedName>
        <fullName evidence="1">Uncharacterized protein</fullName>
    </submittedName>
</protein>
<accession>A0A3D8QRJ2</accession>
<name>A0A3D8QRJ2_9EURO</name>
<dbReference type="EMBL" id="PVWQ01000014">
    <property type="protein sequence ID" value="RDW64412.1"/>
    <property type="molecule type" value="Genomic_DNA"/>
</dbReference>
<dbReference type="RefSeq" id="XP_026599571.1">
    <property type="nucleotide sequence ID" value="XM_026751839.1"/>
</dbReference>
<sequence length="299" mass="33328">MCKHNTKKPTSGQILTATLNLESLKTSAQKSTELAEWARLVDNNLIPEPTAEKAALLRERGRQQIAHELLVELAHYLKQKRMTHYYIYTGYRASTPADSWEVYVAFGKEGLTDADRIEVRREIEEDFFAPAPLDDDIVVKRAVDACAGVELHWGVQQQWCNMTRLVVWKDRAFLVEHNGERDSEVLAQLDSAVAGCPNAIQQILMGFRPGMIQLSKLESRKGQMGVSLEQALGGLQLPSARELLEQTLGAGGQNPLLLSTLRYCPPDEIALEIGHGTSRLPFRLLAYVFSSVLWVSSAA</sequence>